<accession>A0A1X6PGH8</accession>
<dbReference type="SUPFAM" id="SSF57850">
    <property type="entry name" value="RING/U-box"/>
    <property type="match status" value="1"/>
</dbReference>
<dbReference type="InterPro" id="IPR009057">
    <property type="entry name" value="Homeodomain-like_sf"/>
</dbReference>
<dbReference type="InterPro" id="IPR000433">
    <property type="entry name" value="Znf_ZZ"/>
</dbReference>
<keyword evidence="7" id="KW-0539">Nucleus</keyword>
<feature type="compositionally biased region" description="Low complexity" evidence="8">
    <location>
        <begin position="643"/>
        <end position="660"/>
    </location>
</feature>
<dbReference type="SMART" id="SM00291">
    <property type="entry name" value="ZnF_ZZ"/>
    <property type="match status" value="1"/>
</dbReference>
<dbReference type="FunFam" id="1.10.10.60:FF:000014">
    <property type="entry name" value="SWI/SNF complex subunit SMARCC2 isoform C"/>
    <property type="match status" value="1"/>
</dbReference>
<dbReference type="InterPro" id="IPR036388">
    <property type="entry name" value="WH-like_DNA-bd_sf"/>
</dbReference>
<dbReference type="PANTHER" id="PTHR45725:SF1">
    <property type="entry name" value="DISHEVELLED ASSOCIATED ACTIVATOR OF MORPHOGENESIS, ISOFORM D"/>
    <property type="match status" value="1"/>
</dbReference>
<evidence type="ECO:0000259" key="11">
    <source>
        <dbReference type="PROSITE" id="PS51293"/>
    </source>
</evidence>
<feature type="compositionally biased region" description="Basic residues" evidence="8">
    <location>
        <begin position="908"/>
        <end position="921"/>
    </location>
</feature>
<evidence type="ECO:0000256" key="2">
    <source>
        <dbReference type="ARBA" id="ARBA00022723"/>
    </source>
</evidence>
<keyword evidence="3" id="KW-0863">Zinc-finger</keyword>
<feature type="compositionally biased region" description="Pro residues" evidence="8">
    <location>
        <begin position="876"/>
        <end position="891"/>
    </location>
</feature>
<dbReference type="InterPro" id="IPR007526">
    <property type="entry name" value="SWIRM"/>
</dbReference>
<feature type="region of interest" description="Disordered" evidence="8">
    <location>
        <begin position="557"/>
        <end position="577"/>
    </location>
</feature>
<evidence type="ECO:0000259" key="12">
    <source>
        <dbReference type="PROSITE" id="PS51294"/>
    </source>
</evidence>
<dbReference type="GO" id="GO:0009536">
    <property type="term" value="C:plastid"/>
    <property type="evidence" value="ECO:0007669"/>
    <property type="project" value="UniProtKB-SubCell"/>
</dbReference>
<name>A0A1X6PGH8_PORUM</name>
<dbReference type="PROSITE" id="PS50090">
    <property type="entry name" value="MYB_LIKE"/>
    <property type="match status" value="1"/>
</dbReference>
<dbReference type="OrthoDB" id="2682at2759"/>
<feature type="domain" description="HTH myb-type" evidence="12">
    <location>
        <begin position="364"/>
        <end position="411"/>
    </location>
</feature>
<feature type="compositionally biased region" description="Low complexity" evidence="8">
    <location>
        <begin position="668"/>
        <end position="678"/>
    </location>
</feature>
<evidence type="ECO:0000256" key="1">
    <source>
        <dbReference type="ARBA" id="ARBA00004474"/>
    </source>
</evidence>
<feature type="domain" description="SANT" evidence="11">
    <location>
        <begin position="360"/>
        <end position="411"/>
    </location>
</feature>
<feature type="region of interest" description="Disordered" evidence="8">
    <location>
        <begin position="874"/>
        <end position="921"/>
    </location>
</feature>
<evidence type="ECO:0000256" key="7">
    <source>
        <dbReference type="ARBA" id="ARBA00023242"/>
    </source>
</evidence>
<keyword evidence="4" id="KW-0862">Zinc</keyword>
<dbReference type="Pfam" id="PF04433">
    <property type="entry name" value="SWIRM"/>
    <property type="match status" value="1"/>
</dbReference>
<dbReference type="PROSITE" id="PS51293">
    <property type="entry name" value="SANT"/>
    <property type="match status" value="1"/>
</dbReference>
<gene>
    <name evidence="13" type="ORF">BU14_0070s0030</name>
</gene>
<dbReference type="PROSITE" id="PS51294">
    <property type="entry name" value="HTH_MYB"/>
    <property type="match status" value="1"/>
</dbReference>
<keyword evidence="5" id="KW-0805">Transcription regulation</keyword>
<evidence type="ECO:0008006" key="15">
    <source>
        <dbReference type="Google" id="ProtNLM"/>
    </source>
</evidence>
<dbReference type="Gene3D" id="1.10.10.10">
    <property type="entry name" value="Winged helix-like DNA-binding domain superfamily/Winged helix DNA-binding domain"/>
    <property type="match status" value="1"/>
</dbReference>
<feature type="region of interest" description="Disordered" evidence="8">
    <location>
        <begin position="248"/>
        <end position="288"/>
    </location>
</feature>
<keyword evidence="14" id="KW-1185">Reference proteome</keyword>
<organism evidence="13 14">
    <name type="scientific">Porphyra umbilicalis</name>
    <name type="common">Purple laver</name>
    <name type="synonym">Red alga</name>
    <dbReference type="NCBI Taxonomy" id="2786"/>
    <lineage>
        <taxon>Eukaryota</taxon>
        <taxon>Rhodophyta</taxon>
        <taxon>Bangiophyceae</taxon>
        <taxon>Bangiales</taxon>
        <taxon>Bangiaceae</taxon>
        <taxon>Porphyra</taxon>
    </lineage>
</organism>
<sequence length="921" mass="93648">MEGVDALMAPAPPAVDPPAPADAAPDASPPPAPPDGGLAAKVRELFATDSVADGSGQGEKLVSSAASATAAFPCPQLASWYAPGKVHAVEKRALPEFFLGRFASKTPANYIQIRDAMIGAWRRSPTKYVTATSLRRHLRGDACALLRVHMFLEHWGLINYGVDAEARPQPSAPPTPSPVTDSLRRRVIASRVHMEEAAGGGPAAKRRRSGPPPPLAADGVDGGGQAALTSDEEEDELVGLEVGLAGGSAGPPLFRDDGRLLPADNHSAADGGGGGGGGGGGARGGELGDVGAPGEAPAIEYHCDECGADCSRTRFHCATRADMDLCARCHAARRYPRSMQARDFIQMTGGVAAASSRSGGSSAAWTDSETLLLLEALELYGDRWELVAEHVGSKTKDACVSHFLRIPIEDAFLGDEGTSRWWPGPGTGPPKLAPPPGLTDPPASHPLLAKSVLDTAVAALGVCGRPQQSGRPLPFLSSKGLPSREDAVMVRAAFLAGALRSPSAMAAFAAAQSSLSLVSAAAPPKLPWMGPSGDGGGDAAAAATAAAASTASAAAATRARGGGPASPPASDGEGAVAKRVPPPVSILSAEDGLAAAEAALWAARAALGLDKPDDEGTTPRAEAAPRPGGVEDDGAAAPLPSTGAADGGPAAPASQAPPLGNGDAPAEQQTQPQQQPGPDTMDGVEDGLADDGITPMKRATHIAARRRGVRALKDGTADVPSVDAIAGVVLAVAAVRARELADAETASLAALHEEALAAQLALLETKVAHITWYNALSALMQEKARRSHATEFMTAVAHATARVSGEPNDGSDLACVPAAIQPAFTATLRARAATSDVRPPPAVRLARRTLAEAGGNLYVGPPTKEHAVPDTFFAVNPPPPRPPPPPPPDVPAAPAAPTVAAGAGGWPLRRRRCRRRGCPRP</sequence>
<feature type="compositionally biased region" description="Pro residues" evidence="8">
    <location>
        <begin position="426"/>
        <end position="439"/>
    </location>
</feature>
<feature type="region of interest" description="Disordered" evidence="8">
    <location>
        <begin position="609"/>
        <end position="692"/>
    </location>
</feature>
<keyword evidence="2" id="KW-0479">Metal-binding</keyword>
<dbReference type="InterPro" id="IPR051425">
    <property type="entry name" value="Formin_Homology"/>
</dbReference>
<evidence type="ECO:0000313" key="13">
    <source>
        <dbReference type="EMBL" id="OSX79855.1"/>
    </source>
</evidence>
<comment type="subcellular location">
    <subcellularLocation>
        <location evidence="1">Plastid</location>
    </subcellularLocation>
</comment>
<dbReference type="Pfam" id="PF00569">
    <property type="entry name" value="ZZ"/>
    <property type="match status" value="1"/>
</dbReference>
<dbReference type="AlphaFoldDB" id="A0A1X6PGH8"/>
<evidence type="ECO:0000259" key="9">
    <source>
        <dbReference type="PROSITE" id="PS50090"/>
    </source>
</evidence>
<evidence type="ECO:0000259" key="10">
    <source>
        <dbReference type="PROSITE" id="PS50934"/>
    </source>
</evidence>
<feature type="domain" description="SWIRM" evidence="10">
    <location>
        <begin position="72"/>
        <end position="169"/>
    </location>
</feature>
<dbReference type="Pfam" id="PF00249">
    <property type="entry name" value="Myb_DNA-binding"/>
    <property type="match status" value="1"/>
</dbReference>
<dbReference type="GO" id="GO:0005634">
    <property type="term" value="C:nucleus"/>
    <property type="evidence" value="ECO:0007669"/>
    <property type="project" value="UniProtKB-ARBA"/>
</dbReference>
<dbReference type="Gene3D" id="3.30.60.90">
    <property type="match status" value="1"/>
</dbReference>
<dbReference type="EMBL" id="KV918785">
    <property type="protein sequence ID" value="OSX79855.1"/>
    <property type="molecule type" value="Genomic_DNA"/>
</dbReference>
<feature type="compositionally biased region" description="Pro residues" evidence="8">
    <location>
        <begin position="10"/>
        <end position="20"/>
    </location>
</feature>
<feature type="region of interest" description="Disordered" evidence="8">
    <location>
        <begin position="1"/>
        <end position="38"/>
    </location>
</feature>
<dbReference type="InterPro" id="IPR001005">
    <property type="entry name" value="SANT/Myb"/>
</dbReference>
<reference evidence="13 14" key="1">
    <citation type="submission" date="2017-03" db="EMBL/GenBank/DDBJ databases">
        <title>WGS assembly of Porphyra umbilicalis.</title>
        <authorList>
            <person name="Brawley S.H."/>
            <person name="Blouin N.A."/>
            <person name="Ficko-Blean E."/>
            <person name="Wheeler G.L."/>
            <person name="Lohr M."/>
            <person name="Goodson H.V."/>
            <person name="Jenkins J.W."/>
            <person name="Blaby-Haas C.E."/>
            <person name="Helliwell K.E."/>
            <person name="Chan C."/>
            <person name="Marriage T."/>
            <person name="Bhattacharya D."/>
            <person name="Klein A.S."/>
            <person name="Badis Y."/>
            <person name="Brodie J."/>
            <person name="Cao Y."/>
            <person name="Collen J."/>
            <person name="Dittami S.M."/>
            <person name="Gachon C.M."/>
            <person name="Green B.R."/>
            <person name="Karpowicz S."/>
            <person name="Kim J.W."/>
            <person name="Kudahl U."/>
            <person name="Lin S."/>
            <person name="Michel G."/>
            <person name="Mittag M."/>
            <person name="Olson B.J."/>
            <person name="Pangilinan J."/>
            <person name="Peng Y."/>
            <person name="Qiu H."/>
            <person name="Shu S."/>
            <person name="Singer J.T."/>
            <person name="Smith A.G."/>
            <person name="Sprecher B.N."/>
            <person name="Wagner V."/>
            <person name="Wang W."/>
            <person name="Wang Z.-Y."/>
            <person name="Yan J."/>
            <person name="Yarish C."/>
            <person name="Zoeuner-Riek S."/>
            <person name="Zhuang Y."/>
            <person name="Zou Y."/>
            <person name="Lindquist E.A."/>
            <person name="Grimwood J."/>
            <person name="Barry K."/>
            <person name="Rokhsar D.S."/>
            <person name="Schmutz J."/>
            <person name="Stiller J.W."/>
            <person name="Grossman A.R."/>
            <person name="Prochnik S.E."/>
        </authorList>
    </citation>
    <scope>NUCLEOTIDE SEQUENCE [LARGE SCALE GENOMIC DNA]</scope>
    <source>
        <strain evidence="13">4086291</strain>
    </source>
</reference>
<dbReference type="InterPro" id="IPR017884">
    <property type="entry name" value="SANT_dom"/>
</dbReference>
<dbReference type="FunFam" id="1.10.10.10:FF:000020">
    <property type="entry name" value="SWI/SNF complex subunit SMARCC2 isoform c"/>
    <property type="match status" value="1"/>
</dbReference>
<feature type="compositionally biased region" description="Gly residues" evidence="8">
    <location>
        <begin position="270"/>
        <end position="288"/>
    </location>
</feature>
<dbReference type="Gene3D" id="1.10.10.60">
    <property type="entry name" value="Homeodomain-like"/>
    <property type="match status" value="1"/>
</dbReference>
<dbReference type="Proteomes" id="UP000218209">
    <property type="component" value="Unassembled WGS sequence"/>
</dbReference>
<protein>
    <recommendedName>
        <fullName evidence="15">SWIRM domain-containing protein</fullName>
    </recommendedName>
</protein>
<evidence type="ECO:0000256" key="4">
    <source>
        <dbReference type="ARBA" id="ARBA00022833"/>
    </source>
</evidence>
<dbReference type="PANTHER" id="PTHR45725">
    <property type="entry name" value="FORMIN HOMOLOGY 2 FAMILY MEMBER"/>
    <property type="match status" value="1"/>
</dbReference>
<feature type="domain" description="Myb-like" evidence="9">
    <location>
        <begin position="357"/>
        <end position="407"/>
    </location>
</feature>
<dbReference type="InterPro" id="IPR017930">
    <property type="entry name" value="Myb_dom"/>
</dbReference>
<feature type="region of interest" description="Disordered" evidence="8">
    <location>
        <begin position="194"/>
        <end position="236"/>
    </location>
</feature>
<dbReference type="InterPro" id="IPR043145">
    <property type="entry name" value="Znf_ZZ_sf"/>
</dbReference>
<feature type="region of interest" description="Disordered" evidence="8">
    <location>
        <begin position="417"/>
        <end position="443"/>
    </location>
</feature>
<dbReference type="SUPFAM" id="SSF46689">
    <property type="entry name" value="Homeodomain-like"/>
    <property type="match status" value="2"/>
</dbReference>
<keyword evidence="6" id="KW-0804">Transcription</keyword>
<evidence type="ECO:0000313" key="14">
    <source>
        <dbReference type="Proteomes" id="UP000218209"/>
    </source>
</evidence>
<evidence type="ECO:0000256" key="8">
    <source>
        <dbReference type="SAM" id="MobiDB-lite"/>
    </source>
</evidence>
<proteinExistence type="predicted"/>
<feature type="compositionally biased region" description="Low complexity" evidence="8">
    <location>
        <begin position="892"/>
        <end position="901"/>
    </location>
</feature>
<dbReference type="SMART" id="SM00717">
    <property type="entry name" value="SANT"/>
    <property type="match status" value="1"/>
</dbReference>
<evidence type="ECO:0000256" key="5">
    <source>
        <dbReference type="ARBA" id="ARBA00023015"/>
    </source>
</evidence>
<dbReference type="GO" id="GO:0008270">
    <property type="term" value="F:zinc ion binding"/>
    <property type="evidence" value="ECO:0007669"/>
    <property type="project" value="UniProtKB-KW"/>
</dbReference>
<evidence type="ECO:0000256" key="6">
    <source>
        <dbReference type="ARBA" id="ARBA00023163"/>
    </source>
</evidence>
<dbReference type="PROSITE" id="PS50934">
    <property type="entry name" value="SWIRM"/>
    <property type="match status" value="1"/>
</dbReference>
<evidence type="ECO:0000256" key="3">
    <source>
        <dbReference type="ARBA" id="ARBA00022771"/>
    </source>
</evidence>